<dbReference type="Proteomes" id="UP000429607">
    <property type="component" value="Unassembled WGS sequence"/>
</dbReference>
<evidence type="ECO:0000313" key="2">
    <source>
        <dbReference type="Proteomes" id="UP000429607"/>
    </source>
</evidence>
<sequence length="153" mass="16277">MAFVVHVSSCRFLRLGCRNDAHELFSSSYARRSAATAALLPALLSGQRHASYCGCSLHVLVTFASADETAAAERNDDLIVCARFETAASVGVSGAGAAVTAYPTDSIVALPEGATQQSKSSSVGNDWLRAEKISGVYQQQLQVNTILYHRNPQ</sequence>
<organism evidence="1 2">
    <name type="scientific">Phytophthora rubi</name>
    <dbReference type="NCBI Taxonomy" id="129364"/>
    <lineage>
        <taxon>Eukaryota</taxon>
        <taxon>Sar</taxon>
        <taxon>Stramenopiles</taxon>
        <taxon>Oomycota</taxon>
        <taxon>Peronosporomycetes</taxon>
        <taxon>Peronosporales</taxon>
        <taxon>Peronosporaceae</taxon>
        <taxon>Phytophthora</taxon>
    </lineage>
</organism>
<dbReference type="EMBL" id="QXFV01001252">
    <property type="protein sequence ID" value="KAE9010684.1"/>
    <property type="molecule type" value="Genomic_DNA"/>
</dbReference>
<evidence type="ECO:0000313" key="1">
    <source>
        <dbReference type="EMBL" id="KAE9010684.1"/>
    </source>
</evidence>
<reference evidence="1 2" key="1">
    <citation type="submission" date="2018-09" db="EMBL/GenBank/DDBJ databases">
        <title>Genomic investigation of the strawberry pathogen Phytophthora fragariae indicates pathogenicity is determined by transcriptional variation in three key races.</title>
        <authorList>
            <person name="Adams T.M."/>
            <person name="Armitage A.D."/>
            <person name="Sobczyk M.K."/>
            <person name="Bates H.J."/>
            <person name="Dunwell J.M."/>
            <person name="Nellist C.F."/>
            <person name="Harrison R.J."/>
        </authorList>
    </citation>
    <scope>NUCLEOTIDE SEQUENCE [LARGE SCALE GENOMIC DNA]</scope>
    <source>
        <strain evidence="1 2">SCRP249</strain>
    </source>
</reference>
<proteinExistence type="predicted"/>
<protein>
    <submittedName>
        <fullName evidence="1">Uncharacterized protein</fullName>
    </submittedName>
</protein>
<comment type="caution">
    <text evidence="1">The sequence shown here is derived from an EMBL/GenBank/DDBJ whole genome shotgun (WGS) entry which is preliminary data.</text>
</comment>
<accession>A0A6A3L4F2</accession>
<gene>
    <name evidence="1" type="ORF">PR001_g16111</name>
</gene>
<dbReference type="AlphaFoldDB" id="A0A6A3L4F2"/>
<name>A0A6A3L4F2_9STRA</name>